<dbReference type="PANTHER" id="PTHR30543">
    <property type="entry name" value="CHROMATE REDUCTASE"/>
    <property type="match status" value="1"/>
</dbReference>
<dbReference type="OrthoDB" id="9812295at2"/>
<dbReference type="PANTHER" id="PTHR30543:SF21">
    <property type="entry name" value="NAD(P)H-DEPENDENT FMN REDUCTASE LOT6"/>
    <property type="match status" value="1"/>
</dbReference>
<dbReference type="SUPFAM" id="SSF52218">
    <property type="entry name" value="Flavoproteins"/>
    <property type="match status" value="1"/>
</dbReference>
<comment type="caution">
    <text evidence="2">The sequence shown here is derived from an EMBL/GenBank/DDBJ whole genome shotgun (WGS) entry which is preliminary data.</text>
</comment>
<gene>
    <name evidence="2" type="ORF">ESP70_015840</name>
</gene>
<dbReference type="InterPro" id="IPR050712">
    <property type="entry name" value="NAD(P)H-dep_reductase"/>
</dbReference>
<organism evidence="2 3">
    <name type="scientific">Aeromicrobium ginsengisoli</name>
    <dbReference type="NCBI Taxonomy" id="363867"/>
    <lineage>
        <taxon>Bacteria</taxon>
        <taxon>Bacillati</taxon>
        <taxon>Actinomycetota</taxon>
        <taxon>Actinomycetes</taxon>
        <taxon>Propionibacteriales</taxon>
        <taxon>Nocardioidaceae</taxon>
        <taxon>Aeromicrobium</taxon>
    </lineage>
</organism>
<dbReference type="InterPro" id="IPR005025">
    <property type="entry name" value="FMN_Rdtase-like_dom"/>
</dbReference>
<protein>
    <submittedName>
        <fullName evidence="2">NAD(P)H-dependent oxidoreductase</fullName>
    </submittedName>
</protein>
<feature type="domain" description="NADPH-dependent FMN reductase-like" evidence="1">
    <location>
        <begin position="9"/>
        <end position="151"/>
    </location>
</feature>
<dbReference type="GO" id="GO:0005829">
    <property type="term" value="C:cytosol"/>
    <property type="evidence" value="ECO:0007669"/>
    <property type="project" value="TreeGrafter"/>
</dbReference>
<accession>A0A5M4FBB7</accession>
<name>A0A5M4FBB7_9ACTN</name>
<proteinExistence type="predicted"/>
<dbReference type="EMBL" id="SDPQ02000003">
    <property type="protein sequence ID" value="KAA1395621.1"/>
    <property type="molecule type" value="Genomic_DNA"/>
</dbReference>
<evidence type="ECO:0000313" key="3">
    <source>
        <dbReference type="Proteomes" id="UP000380867"/>
    </source>
</evidence>
<evidence type="ECO:0000259" key="1">
    <source>
        <dbReference type="Pfam" id="PF03358"/>
    </source>
</evidence>
<dbReference type="InterPro" id="IPR029039">
    <property type="entry name" value="Flavoprotein-like_sf"/>
</dbReference>
<keyword evidence="3" id="KW-1185">Reference proteome</keyword>
<dbReference type="GO" id="GO:0010181">
    <property type="term" value="F:FMN binding"/>
    <property type="evidence" value="ECO:0007669"/>
    <property type="project" value="TreeGrafter"/>
</dbReference>
<dbReference type="Proteomes" id="UP000380867">
    <property type="component" value="Unassembled WGS sequence"/>
</dbReference>
<dbReference type="Pfam" id="PF03358">
    <property type="entry name" value="FMN_red"/>
    <property type="match status" value="1"/>
</dbReference>
<dbReference type="GO" id="GO:0016491">
    <property type="term" value="F:oxidoreductase activity"/>
    <property type="evidence" value="ECO:0007669"/>
    <property type="project" value="InterPro"/>
</dbReference>
<dbReference type="Gene3D" id="3.40.50.360">
    <property type="match status" value="1"/>
</dbReference>
<dbReference type="RefSeq" id="WP_149690281.1">
    <property type="nucleotide sequence ID" value="NZ_SDPQ02000003.1"/>
</dbReference>
<sequence>MTTHTEPLKIAVIVGSTRPGRNSEAVARWAYDQATTRSDATVDVVDLADHPLPYLDEAVPPIMGMYAHEHTKAWSALIDSYDAFVFVTPEYNHSIPAVLKNAIDFLYAEWNDKAAGLVTYSAQGGGVRAAEHLRSVLAELKVATVRSQVVLTLGDDFRDYTKFAPRQHQEQALASLLDDLVAWGGALRQLRAPAEELPVSAA</sequence>
<reference evidence="2" key="1">
    <citation type="submission" date="2019-09" db="EMBL/GenBank/DDBJ databases">
        <authorList>
            <person name="Li J."/>
        </authorList>
    </citation>
    <scope>NUCLEOTIDE SEQUENCE [LARGE SCALE GENOMIC DNA]</scope>
    <source>
        <strain evidence="2">JCM 14732</strain>
    </source>
</reference>
<evidence type="ECO:0000313" key="2">
    <source>
        <dbReference type="EMBL" id="KAA1395621.1"/>
    </source>
</evidence>
<dbReference type="AlphaFoldDB" id="A0A5M4FBB7"/>